<organism evidence="5 6">
    <name type="scientific">Maribacter arenosus</name>
    <dbReference type="NCBI Taxonomy" id="1854708"/>
    <lineage>
        <taxon>Bacteria</taxon>
        <taxon>Pseudomonadati</taxon>
        <taxon>Bacteroidota</taxon>
        <taxon>Flavobacteriia</taxon>
        <taxon>Flavobacteriales</taxon>
        <taxon>Flavobacteriaceae</taxon>
        <taxon>Maribacter</taxon>
    </lineage>
</organism>
<reference evidence="5 6" key="1">
    <citation type="submission" date="2020-05" db="EMBL/GenBank/DDBJ databases">
        <title>The draft genome sequence of Maribacter arenosus CAU 1321.</title>
        <authorList>
            <person name="Mu L."/>
        </authorList>
    </citation>
    <scope>NUCLEOTIDE SEQUENCE [LARGE SCALE GENOMIC DNA]</scope>
    <source>
        <strain evidence="5 6">CAU 1321</strain>
    </source>
</reference>
<evidence type="ECO:0000313" key="6">
    <source>
        <dbReference type="Proteomes" id="UP000598350"/>
    </source>
</evidence>
<dbReference type="InterPro" id="IPR013747">
    <property type="entry name" value="ACP_syn_III_C"/>
</dbReference>
<evidence type="ECO:0000259" key="3">
    <source>
        <dbReference type="Pfam" id="PF08541"/>
    </source>
</evidence>
<feature type="domain" description="Beta-ketoacyl-[acyl-carrier-protein] synthase III N-terminal" evidence="4">
    <location>
        <begin position="116"/>
        <end position="185"/>
    </location>
</feature>
<evidence type="ECO:0000256" key="1">
    <source>
        <dbReference type="ARBA" id="ARBA00022679"/>
    </source>
</evidence>
<evidence type="ECO:0000313" key="5">
    <source>
        <dbReference type="EMBL" id="MBD0849849.1"/>
    </source>
</evidence>
<dbReference type="PANTHER" id="PTHR34069:SF3">
    <property type="entry name" value="ACYL-COA:ACYL-COA ALKYLTRANSFERASE"/>
    <property type="match status" value="1"/>
</dbReference>
<dbReference type="PANTHER" id="PTHR34069">
    <property type="entry name" value="3-OXOACYL-[ACYL-CARRIER-PROTEIN] SYNTHASE 3"/>
    <property type="match status" value="1"/>
</dbReference>
<dbReference type="Pfam" id="PF08541">
    <property type="entry name" value="ACP_syn_III_C"/>
    <property type="match status" value="1"/>
</dbReference>
<dbReference type="EMBL" id="JABTCG010000001">
    <property type="protein sequence ID" value="MBD0849849.1"/>
    <property type="molecule type" value="Genomic_DNA"/>
</dbReference>
<dbReference type="Proteomes" id="UP000598350">
    <property type="component" value="Unassembled WGS sequence"/>
</dbReference>
<keyword evidence="2" id="KW-0012">Acyltransferase</keyword>
<feature type="domain" description="Beta-ketoacyl-[acyl-carrier-protein] synthase III C-terminal" evidence="3">
    <location>
        <begin position="253"/>
        <end position="342"/>
    </location>
</feature>
<dbReference type="CDD" id="cd00830">
    <property type="entry name" value="KAS_III"/>
    <property type="match status" value="1"/>
</dbReference>
<dbReference type="Pfam" id="PF08545">
    <property type="entry name" value="ACP_syn_III"/>
    <property type="match status" value="1"/>
</dbReference>
<dbReference type="SUPFAM" id="SSF53901">
    <property type="entry name" value="Thiolase-like"/>
    <property type="match status" value="1"/>
</dbReference>
<evidence type="ECO:0000256" key="2">
    <source>
        <dbReference type="ARBA" id="ARBA00023315"/>
    </source>
</evidence>
<dbReference type="RefSeq" id="WP_188312949.1">
    <property type="nucleotide sequence ID" value="NZ_JABTCG010000001.1"/>
</dbReference>
<sequence>MNLSFSNKKITGILTVLPKNEVNFEDEIDNYDFTHRQSMKLKLVMGFDKRRVVNKGTTISDLCVSGLNYLFDKKLLHKNDIDALIVVTVSPDHFMPPTSHIIHGRLGLKQDIYCTDITQGCAGYPIGLNQAFMLLEQDEINKVVVLNADIMSTKVSKNDRSSRPIIGDAASITIVENDSNGKTIYGSIKAEGAGADALIIPAGAFKLPSSEMTAKLEKDKSGNLKSLDHVDMKGDEVFNFVQKEVPPMIDNLLDKAGSSKEDVDYFMFHQPNKFMLKQLANQMGVSEIKVPNNVVENFGNANSVTIPTAITFNLGSKLKNESFLICMAGFGVGLSWSSLLMEMSNLDFCETIDYDN</sequence>
<proteinExistence type="predicted"/>
<comment type="caution">
    <text evidence="5">The sequence shown here is derived from an EMBL/GenBank/DDBJ whole genome shotgun (WGS) entry which is preliminary data.</text>
</comment>
<dbReference type="Gene3D" id="3.40.47.10">
    <property type="match status" value="1"/>
</dbReference>
<accession>A0ABR7V858</accession>
<dbReference type="InterPro" id="IPR013751">
    <property type="entry name" value="ACP_syn_III_N"/>
</dbReference>
<dbReference type="InterPro" id="IPR016039">
    <property type="entry name" value="Thiolase-like"/>
</dbReference>
<protein>
    <submittedName>
        <fullName evidence="5">Ketoacyl-ACP synthase III</fullName>
    </submittedName>
</protein>
<gene>
    <name evidence="5" type="ORF">HPE63_04140</name>
</gene>
<evidence type="ECO:0000259" key="4">
    <source>
        <dbReference type="Pfam" id="PF08545"/>
    </source>
</evidence>
<keyword evidence="1" id="KW-0808">Transferase</keyword>
<keyword evidence="6" id="KW-1185">Reference proteome</keyword>
<name>A0ABR7V858_9FLAO</name>